<dbReference type="AlphaFoldDB" id="A0A0F9U1X5"/>
<organism evidence="4">
    <name type="scientific">marine sediment metagenome</name>
    <dbReference type="NCBI Taxonomy" id="412755"/>
    <lineage>
        <taxon>unclassified sequences</taxon>
        <taxon>metagenomes</taxon>
        <taxon>ecological metagenomes</taxon>
    </lineage>
</organism>
<evidence type="ECO:0000256" key="1">
    <source>
        <dbReference type="ARBA" id="ARBA00022729"/>
    </source>
</evidence>
<accession>A0A0F9U1X5</accession>
<protein>
    <recommendedName>
        <fullName evidence="3">LamG-like jellyroll fold domain-containing protein</fullName>
    </recommendedName>
</protein>
<evidence type="ECO:0000259" key="3">
    <source>
        <dbReference type="SMART" id="SM00560"/>
    </source>
</evidence>
<dbReference type="Gene3D" id="2.60.120.200">
    <property type="match status" value="1"/>
</dbReference>
<sequence>MRQARHRQSGFALMLVLTLIVLGAVYGMTYLSSASIKAASSANMGLSIRSRYLAEAGLEHALHVLRVSPESLSGSISAPFGPYQLDATSDGYTFWGEPTGQPDEYRLTARGVAGSLARELSLTARADNEFYSKMMEYDPISYWRMDETDGAVCADVKGQRNGTYMNGVVLGAEGVLDGSESASAEFDGNNDYVDLGNMDVDGSALTIVAWAQVSTDPGADPKGYILSKATGPAVKNHYWALSTYPKLGERYLRFYLKTGNTITELSATTGAMEPGTWYLCAAVYDGSTMKIYLDGQQVASTSKAGDIATDDSVATWMGDSPLNANIRPWPGLLDEVAVLDKPLSQEQLQALSQSQVSTVEIVEWHE</sequence>
<dbReference type="SUPFAM" id="SSF49899">
    <property type="entry name" value="Concanavalin A-like lectins/glucanases"/>
    <property type="match status" value="1"/>
</dbReference>
<name>A0A0F9U1X5_9ZZZZ</name>
<feature type="domain" description="LamG-like jellyroll fold" evidence="3">
    <location>
        <begin position="203"/>
        <end position="346"/>
    </location>
</feature>
<dbReference type="Pfam" id="PF13385">
    <property type="entry name" value="Laminin_G_3"/>
    <property type="match status" value="1"/>
</dbReference>
<gene>
    <name evidence="4" type="ORF">LCGC14_0321090</name>
</gene>
<evidence type="ECO:0000313" key="4">
    <source>
        <dbReference type="EMBL" id="KKN81272.1"/>
    </source>
</evidence>
<keyword evidence="2" id="KW-1015">Disulfide bond</keyword>
<dbReference type="SMART" id="SM00560">
    <property type="entry name" value="LamGL"/>
    <property type="match status" value="1"/>
</dbReference>
<proteinExistence type="predicted"/>
<dbReference type="InterPro" id="IPR013320">
    <property type="entry name" value="ConA-like_dom_sf"/>
</dbReference>
<reference evidence="4" key="1">
    <citation type="journal article" date="2015" name="Nature">
        <title>Complex archaea that bridge the gap between prokaryotes and eukaryotes.</title>
        <authorList>
            <person name="Spang A."/>
            <person name="Saw J.H."/>
            <person name="Jorgensen S.L."/>
            <person name="Zaremba-Niedzwiedzka K."/>
            <person name="Martijn J."/>
            <person name="Lind A.E."/>
            <person name="van Eijk R."/>
            <person name="Schleper C."/>
            <person name="Guy L."/>
            <person name="Ettema T.J."/>
        </authorList>
    </citation>
    <scope>NUCLEOTIDE SEQUENCE</scope>
</reference>
<dbReference type="EMBL" id="LAZR01000217">
    <property type="protein sequence ID" value="KKN81272.1"/>
    <property type="molecule type" value="Genomic_DNA"/>
</dbReference>
<dbReference type="InterPro" id="IPR006558">
    <property type="entry name" value="LamG-like"/>
</dbReference>
<keyword evidence="1" id="KW-0732">Signal</keyword>
<evidence type="ECO:0000256" key="2">
    <source>
        <dbReference type="ARBA" id="ARBA00023157"/>
    </source>
</evidence>
<comment type="caution">
    <text evidence="4">The sequence shown here is derived from an EMBL/GenBank/DDBJ whole genome shotgun (WGS) entry which is preliminary data.</text>
</comment>